<proteinExistence type="predicted"/>
<dbReference type="Proteomes" id="UP000800082">
    <property type="component" value="Unassembled WGS sequence"/>
</dbReference>
<keyword evidence="2" id="KW-1185">Reference proteome</keyword>
<dbReference type="EMBL" id="ML978974">
    <property type="protein sequence ID" value="KAF1926920.1"/>
    <property type="molecule type" value="Genomic_DNA"/>
</dbReference>
<sequence length="106" mass="11623">MVAPNSPMPWRFQHVVAPSEGSHFIQATSQTQYHAAVVYEQPRDADAAADHNAVLLTDRSTPARTKESQSVRSRYPGHSSFAEMSVVNEKCVLNQLAAYAMIGCGF</sequence>
<dbReference type="GeneID" id="54347721"/>
<organism evidence="1 2">
    <name type="scientific">Didymella exigua CBS 183.55</name>
    <dbReference type="NCBI Taxonomy" id="1150837"/>
    <lineage>
        <taxon>Eukaryota</taxon>
        <taxon>Fungi</taxon>
        <taxon>Dikarya</taxon>
        <taxon>Ascomycota</taxon>
        <taxon>Pezizomycotina</taxon>
        <taxon>Dothideomycetes</taxon>
        <taxon>Pleosporomycetidae</taxon>
        <taxon>Pleosporales</taxon>
        <taxon>Pleosporineae</taxon>
        <taxon>Didymellaceae</taxon>
        <taxon>Didymella</taxon>
    </lineage>
</organism>
<name>A0A6A5RI53_9PLEO</name>
<evidence type="ECO:0000313" key="2">
    <source>
        <dbReference type="Proteomes" id="UP000800082"/>
    </source>
</evidence>
<evidence type="ECO:0000313" key="1">
    <source>
        <dbReference type="EMBL" id="KAF1926920.1"/>
    </source>
</evidence>
<dbReference type="AlphaFoldDB" id="A0A6A5RI53"/>
<reference evidence="1" key="1">
    <citation type="journal article" date="2020" name="Stud. Mycol.">
        <title>101 Dothideomycetes genomes: a test case for predicting lifestyles and emergence of pathogens.</title>
        <authorList>
            <person name="Haridas S."/>
            <person name="Albert R."/>
            <person name="Binder M."/>
            <person name="Bloem J."/>
            <person name="Labutti K."/>
            <person name="Salamov A."/>
            <person name="Andreopoulos B."/>
            <person name="Baker S."/>
            <person name="Barry K."/>
            <person name="Bills G."/>
            <person name="Bluhm B."/>
            <person name="Cannon C."/>
            <person name="Castanera R."/>
            <person name="Culley D."/>
            <person name="Daum C."/>
            <person name="Ezra D."/>
            <person name="Gonzalez J."/>
            <person name="Henrissat B."/>
            <person name="Kuo A."/>
            <person name="Liang C."/>
            <person name="Lipzen A."/>
            <person name="Lutzoni F."/>
            <person name="Magnuson J."/>
            <person name="Mondo S."/>
            <person name="Nolan M."/>
            <person name="Ohm R."/>
            <person name="Pangilinan J."/>
            <person name="Park H.-J."/>
            <person name="Ramirez L."/>
            <person name="Alfaro M."/>
            <person name="Sun H."/>
            <person name="Tritt A."/>
            <person name="Yoshinaga Y."/>
            <person name="Zwiers L.-H."/>
            <person name="Turgeon B."/>
            <person name="Goodwin S."/>
            <person name="Spatafora J."/>
            <person name="Crous P."/>
            <person name="Grigoriev I."/>
        </authorList>
    </citation>
    <scope>NUCLEOTIDE SEQUENCE</scope>
    <source>
        <strain evidence="1">CBS 183.55</strain>
    </source>
</reference>
<dbReference type="RefSeq" id="XP_033447172.1">
    <property type="nucleotide sequence ID" value="XM_033590066.1"/>
</dbReference>
<gene>
    <name evidence="1" type="ORF">M421DRAFT_394551</name>
</gene>
<accession>A0A6A5RI53</accession>
<protein>
    <submittedName>
        <fullName evidence="1">Uncharacterized protein</fullName>
    </submittedName>
</protein>